<reference evidence="1 2" key="1">
    <citation type="submission" date="2016-11" db="EMBL/GenBank/DDBJ databases">
        <title>Trade-off between light-utilization and light-protection in marine flavobacteria.</title>
        <authorList>
            <person name="Kumagai Y."/>
        </authorList>
    </citation>
    <scope>NUCLEOTIDE SEQUENCE [LARGE SCALE GENOMIC DNA]</scope>
    <source>
        <strain evidence="1 2">JCM 17109</strain>
    </source>
</reference>
<comment type="caution">
    <text evidence="1">The sequence shown here is derived from an EMBL/GenBank/DDBJ whole genome shotgun (WGS) entry which is preliminary data.</text>
</comment>
<dbReference type="RefSeq" id="WP_105982549.1">
    <property type="nucleotide sequence ID" value="NZ_MQUC01000003.1"/>
</dbReference>
<dbReference type="EMBL" id="MQUC01000003">
    <property type="protein sequence ID" value="PRP66752.1"/>
    <property type="molecule type" value="Genomic_DNA"/>
</dbReference>
<evidence type="ECO:0000313" key="1">
    <source>
        <dbReference type="EMBL" id="PRP66752.1"/>
    </source>
</evidence>
<dbReference type="InterPro" id="IPR029024">
    <property type="entry name" value="TerB-like"/>
</dbReference>
<keyword evidence="2" id="KW-1185">Reference proteome</keyword>
<organism evidence="1 2">
    <name type="scientific">Nonlabens agnitus</name>
    <dbReference type="NCBI Taxonomy" id="870484"/>
    <lineage>
        <taxon>Bacteria</taxon>
        <taxon>Pseudomonadati</taxon>
        <taxon>Bacteroidota</taxon>
        <taxon>Flavobacteriia</taxon>
        <taxon>Flavobacteriales</taxon>
        <taxon>Flavobacteriaceae</taxon>
        <taxon>Nonlabens</taxon>
    </lineage>
</organism>
<gene>
    <name evidence="1" type="ORF">BST86_06375</name>
</gene>
<dbReference type="CDD" id="cd07177">
    <property type="entry name" value="terB_like"/>
    <property type="match status" value="1"/>
</dbReference>
<dbReference type="Proteomes" id="UP000239532">
    <property type="component" value="Unassembled WGS sequence"/>
</dbReference>
<evidence type="ECO:0008006" key="3">
    <source>
        <dbReference type="Google" id="ProtNLM"/>
    </source>
</evidence>
<evidence type="ECO:0000313" key="2">
    <source>
        <dbReference type="Proteomes" id="UP000239532"/>
    </source>
</evidence>
<accession>A0A2S9WTE8</accession>
<dbReference type="AlphaFoldDB" id="A0A2S9WTE8"/>
<name>A0A2S9WTE8_9FLAO</name>
<sequence length="136" mass="15821">MSYTIQEKTDILKELIAMAHADDHLKKEEVEFIKAIASRIEVDEEQLRIMLDNPDKEPVQPPKQFVKRIIHFHRLMLMMHIDGNVDDSELQLLHEIALRYGIRGLTVNKLLSTMEKYPHGEIPPSELLEIHSETSN</sequence>
<dbReference type="Gene3D" id="1.10.3680.10">
    <property type="entry name" value="TerB-like"/>
    <property type="match status" value="1"/>
</dbReference>
<protein>
    <recommendedName>
        <fullName evidence="3">TerB family tellurite resistance protein</fullName>
    </recommendedName>
</protein>
<proteinExistence type="predicted"/>
<dbReference type="SUPFAM" id="SSF158682">
    <property type="entry name" value="TerB-like"/>
    <property type="match status" value="1"/>
</dbReference>